<feature type="region of interest" description="Disordered" evidence="10">
    <location>
        <begin position="227"/>
        <end position="284"/>
    </location>
</feature>
<dbReference type="InterPro" id="IPR013087">
    <property type="entry name" value="Znf_C2H2_type"/>
</dbReference>
<dbReference type="SUPFAM" id="SSF54928">
    <property type="entry name" value="RNA-binding domain, RBD"/>
    <property type="match status" value="1"/>
</dbReference>
<evidence type="ECO:0000256" key="5">
    <source>
        <dbReference type="ARBA" id="ARBA00022771"/>
    </source>
</evidence>
<dbReference type="GO" id="GO:0043161">
    <property type="term" value="P:proteasome-mediated ubiquitin-dependent protein catabolic process"/>
    <property type="evidence" value="ECO:0007669"/>
    <property type="project" value="TreeGrafter"/>
</dbReference>
<dbReference type="CDD" id="cd20335">
    <property type="entry name" value="BRcat_RBR"/>
    <property type="match status" value="1"/>
</dbReference>
<feature type="domain" description="C3H1-type" evidence="12">
    <location>
        <begin position="169"/>
        <end position="191"/>
    </location>
</feature>
<name>A0A9P6EJF7_9AGAR</name>
<evidence type="ECO:0000256" key="7">
    <source>
        <dbReference type="ARBA" id="ARBA00022833"/>
    </source>
</evidence>
<keyword evidence="4" id="KW-0677">Repeat</keyword>
<keyword evidence="15" id="KW-1185">Reference proteome</keyword>
<evidence type="ECO:0000313" key="14">
    <source>
        <dbReference type="EMBL" id="KAF9530054.1"/>
    </source>
</evidence>
<evidence type="ECO:0000256" key="4">
    <source>
        <dbReference type="ARBA" id="ARBA00022737"/>
    </source>
</evidence>
<dbReference type="InterPro" id="IPR002867">
    <property type="entry name" value="IBR_dom"/>
</dbReference>
<dbReference type="CDD" id="cd22585">
    <property type="entry name" value="Rcat_RBR_DEAH12-like"/>
    <property type="match status" value="1"/>
</dbReference>
<gene>
    <name evidence="14" type="ORF">CPB83DRAFT_789048</name>
</gene>
<dbReference type="InterPro" id="IPR012677">
    <property type="entry name" value="Nucleotide-bd_a/b_plait_sf"/>
</dbReference>
<dbReference type="PROSITE" id="PS50102">
    <property type="entry name" value="RRM"/>
    <property type="match status" value="1"/>
</dbReference>
<evidence type="ECO:0000256" key="3">
    <source>
        <dbReference type="ARBA" id="ARBA00022723"/>
    </source>
</evidence>
<dbReference type="CDD" id="cd00590">
    <property type="entry name" value="RRM_SF"/>
    <property type="match status" value="2"/>
</dbReference>
<dbReference type="GO" id="GO:0004842">
    <property type="term" value="F:ubiquitin-protein transferase activity"/>
    <property type="evidence" value="ECO:0007669"/>
    <property type="project" value="TreeGrafter"/>
</dbReference>
<feature type="compositionally biased region" description="Polar residues" evidence="10">
    <location>
        <begin position="408"/>
        <end position="418"/>
    </location>
</feature>
<dbReference type="Pfam" id="PF22191">
    <property type="entry name" value="IBR_1"/>
    <property type="match status" value="1"/>
</dbReference>
<dbReference type="GO" id="GO:0008270">
    <property type="term" value="F:zinc ion binding"/>
    <property type="evidence" value="ECO:0007669"/>
    <property type="project" value="UniProtKB-KW"/>
</dbReference>
<feature type="compositionally biased region" description="Polar residues" evidence="10">
    <location>
        <begin position="426"/>
        <end position="435"/>
    </location>
</feature>
<dbReference type="InterPro" id="IPR035979">
    <property type="entry name" value="RBD_domain_sf"/>
</dbReference>
<feature type="region of interest" description="Disordered" evidence="10">
    <location>
        <begin position="309"/>
        <end position="342"/>
    </location>
</feature>
<dbReference type="SMART" id="SM00647">
    <property type="entry name" value="IBR"/>
    <property type="match status" value="2"/>
</dbReference>
<feature type="domain" description="RING-type" evidence="13">
    <location>
        <begin position="1012"/>
        <end position="1220"/>
    </location>
</feature>
<comment type="pathway">
    <text evidence="1">Protein modification; protein ubiquitination.</text>
</comment>
<proteinExistence type="predicted"/>
<dbReference type="InterPro" id="IPR000504">
    <property type="entry name" value="RRM_dom"/>
</dbReference>
<feature type="compositionally biased region" description="Polar residues" evidence="10">
    <location>
        <begin position="378"/>
        <end position="387"/>
    </location>
</feature>
<keyword evidence="2" id="KW-0808">Transferase</keyword>
<dbReference type="AlphaFoldDB" id="A0A9P6EJF7"/>
<dbReference type="OrthoDB" id="10009520at2759"/>
<dbReference type="GO" id="GO:0043130">
    <property type="term" value="F:ubiquitin binding"/>
    <property type="evidence" value="ECO:0007669"/>
    <property type="project" value="TreeGrafter"/>
</dbReference>
<keyword evidence="7 9" id="KW-0862">Zinc</keyword>
<dbReference type="PROSITE" id="PS50103">
    <property type="entry name" value="ZF_C3H1"/>
    <property type="match status" value="2"/>
</dbReference>
<evidence type="ECO:0000256" key="8">
    <source>
        <dbReference type="PROSITE-ProRule" id="PRU00176"/>
    </source>
</evidence>
<comment type="caution">
    <text evidence="14">The sequence shown here is derived from an EMBL/GenBank/DDBJ whole genome shotgun (WGS) entry which is preliminary data.</text>
</comment>
<dbReference type="InterPro" id="IPR000571">
    <property type="entry name" value="Znf_CCCH"/>
</dbReference>
<keyword evidence="3 9" id="KW-0479">Metal-binding</keyword>
<sequence length="1220" mass="137204">MNALLVFPSTELYVVFAFNIQGMANVNLPKQASSQPRVLQPRKLESHTAERKGHAQSTEATTSKKSRKVKVKPQDSQPVESSSASPKTKLPDDDFDPKSIVPSTKATKSLSLPQNSYSEGQIIERIDDCPQVVENTSHYHVVAQEEENQWRFRPFGIEAYYTRAVFNDVCYDYLRYRCKHQKFCHRIHPRDRGQYLTEAIQTSVKFMRMRNDRQSSDFSAASEIAVASEENDVSPPPIRVNLPPTRLERDQGPPTFTTTMLPETSQSKLSGPRKNQLPRSKLSQMAPSLTGENVENWDFMAGMKATGWASATHSDSGSSSDSEDGIYPARSSRSDETTVSINPWDEITPQWHTIGDRPSTVDKENWLEDEIPSLSLLTPSRSQTSYRPSHISKGLAAPKIPSDHISKAPNNDHPSNISKGVFASTFPYNHTSQGSDRPLLPVQTSRANPSDPVLQAALSTRTRPPTNERCRAWLRNRCILGYGCRYIHDDLEYDNDPVPMKPPKPEHLVRKPTPLPVVKRITESHLANLHHHIRATFTSGFKITQISTGFESPWLSLFGVADLSDDQIMEILQPFGQVTDLRRPPRPVPNPFVKVHFENSSSAFSALTQLHGSKTMGRSLEVKPGNENNYNRLVYHGQSVRFEWEVPCRTVFMGYSNKALADLAVSESQLKPCRDYITSASIYVGIPAVGNVTVKFQHLPLDISQDEMRMFGPHEGMVTERPNLKECSEDDLIRGFRRILMPFKSTITDTDIKPPPYRNGRMRAWIVFANTKDAQSAAQMLDGVRPPSMHGTKIIARQMKSISFALSPLRFKKVEAEIRTLQGRLSREDGGYWISVVEKNGFHSIRISGDDVTGLGKVKAEFERVINGETVTEGGKAIWDEFFSRPGGVGFLQSLQRDHPGVTIETVLPRRTVKLFGFPEQRAIVRRKMVALVQERRTRTQHVVPIQHFIARKFLEDPEDGFKALEFHLGSSNVHLDMWNNQLLVYGDADAFIAARNAVHACRQKVNFGRRSGEVCPACFGRVVFPSTLPCGHSWCRVCLQRYLKLAAENNTSFPLVCHGIDEPCREPIPLHIAQSILPASDVEAIFESSLSSHIQTHPEEFFYCPTPDCHQVYRPTPEGIFIQCPECLSQICTHCHSEAHEGLTCSEVHDGDDLFKEWAGQNDVKRCPSCRMGIEKIEGCNHMTCAMCKTHICWVCMQTFKDGYSIYGHMQAEHGGSGV</sequence>
<dbReference type="GO" id="GO:0097039">
    <property type="term" value="P:protein linear polyubiquitination"/>
    <property type="evidence" value="ECO:0007669"/>
    <property type="project" value="TreeGrafter"/>
</dbReference>
<feature type="compositionally biased region" description="Basic and acidic residues" evidence="10">
    <location>
        <begin position="42"/>
        <end position="53"/>
    </location>
</feature>
<dbReference type="PROSITE" id="PS00028">
    <property type="entry name" value="ZINC_FINGER_C2H2_1"/>
    <property type="match status" value="1"/>
</dbReference>
<evidence type="ECO:0000313" key="15">
    <source>
        <dbReference type="Proteomes" id="UP000807306"/>
    </source>
</evidence>
<evidence type="ECO:0000256" key="2">
    <source>
        <dbReference type="ARBA" id="ARBA00022679"/>
    </source>
</evidence>
<dbReference type="InterPro" id="IPR044066">
    <property type="entry name" value="TRIAD_supradom"/>
</dbReference>
<feature type="domain" description="RRM" evidence="11">
    <location>
        <begin position="534"/>
        <end position="627"/>
    </location>
</feature>
<evidence type="ECO:0000259" key="11">
    <source>
        <dbReference type="PROSITE" id="PS50102"/>
    </source>
</evidence>
<evidence type="ECO:0000256" key="1">
    <source>
        <dbReference type="ARBA" id="ARBA00004906"/>
    </source>
</evidence>
<evidence type="ECO:0000256" key="10">
    <source>
        <dbReference type="SAM" id="MobiDB-lite"/>
    </source>
</evidence>
<feature type="zinc finger region" description="C3H1-type" evidence="9">
    <location>
        <begin position="169"/>
        <end position="191"/>
    </location>
</feature>
<feature type="zinc finger region" description="C3H1-type" evidence="9">
    <location>
        <begin position="464"/>
        <end position="491"/>
    </location>
</feature>
<dbReference type="PANTHER" id="PTHR22770:SF13">
    <property type="entry name" value="RING-TYPE DOMAIN-CONTAINING PROTEIN"/>
    <property type="match status" value="1"/>
</dbReference>
<protein>
    <submittedName>
        <fullName evidence="14">Uncharacterized protein</fullName>
    </submittedName>
</protein>
<dbReference type="Proteomes" id="UP000807306">
    <property type="component" value="Unassembled WGS sequence"/>
</dbReference>
<dbReference type="SUPFAM" id="SSF57850">
    <property type="entry name" value="RING/U-box"/>
    <property type="match status" value="3"/>
</dbReference>
<keyword evidence="8" id="KW-0694">RNA-binding</keyword>
<organism evidence="14 15">
    <name type="scientific">Crepidotus variabilis</name>
    <dbReference type="NCBI Taxonomy" id="179855"/>
    <lineage>
        <taxon>Eukaryota</taxon>
        <taxon>Fungi</taxon>
        <taxon>Dikarya</taxon>
        <taxon>Basidiomycota</taxon>
        <taxon>Agaricomycotina</taxon>
        <taxon>Agaricomycetes</taxon>
        <taxon>Agaricomycetidae</taxon>
        <taxon>Agaricales</taxon>
        <taxon>Agaricineae</taxon>
        <taxon>Crepidotaceae</taxon>
        <taxon>Crepidotus</taxon>
    </lineage>
</organism>
<dbReference type="InterPro" id="IPR013083">
    <property type="entry name" value="Znf_RING/FYVE/PHD"/>
</dbReference>
<dbReference type="Pfam" id="PF01485">
    <property type="entry name" value="IBR"/>
    <property type="match status" value="1"/>
</dbReference>
<evidence type="ECO:0000259" key="13">
    <source>
        <dbReference type="PROSITE" id="PS51873"/>
    </source>
</evidence>
<dbReference type="InterPro" id="IPR018957">
    <property type="entry name" value="Znf_C3HC4_RING-type"/>
</dbReference>
<feature type="region of interest" description="Disordered" evidence="10">
    <location>
        <begin position="378"/>
        <end position="438"/>
    </location>
</feature>
<dbReference type="Pfam" id="PF00076">
    <property type="entry name" value="RRM_1"/>
    <property type="match status" value="1"/>
</dbReference>
<dbReference type="PROSITE" id="PS51873">
    <property type="entry name" value="TRIAD"/>
    <property type="match status" value="1"/>
</dbReference>
<accession>A0A9P6EJF7</accession>
<dbReference type="EMBL" id="MU157842">
    <property type="protein sequence ID" value="KAF9530054.1"/>
    <property type="molecule type" value="Genomic_DNA"/>
</dbReference>
<dbReference type="PANTHER" id="PTHR22770">
    <property type="entry name" value="UBIQUITIN CONJUGATING ENZYME 7 INTERACTING PROTEIN-RELATED"/>
    <property type="match status" value="1"/>
</dbReference>
<feature type="compositionally biased region" description="Polar residues" evidence="10">
    <location>
        <begin position="254"/>
        <end position="269"/>
    </location>
</feature>
<dbReference type="GO" id="GO:0003723">
    <property type="term" value="F:RNA binding"/>
    <property type="evidence" value="ECO:0007669"/>
    <property type="project" value="UniProtKB-UniRule"/>
</dbReference>
<dbReference type="Gene3D" id="3.30.70.330">
    <property type="match status" value="1"/>
</dbReference>
<dbReference type="GO" id="GO:0000151">
    <property type="term" value="C:ubiquitin ligase complex"/>
    <property type="evidence" value="ECO:0007669"/>
    <property type="project" value="TreeGrafter"/>
</dbReference>
<evidence type="ECO:0000256" key="6">
    <source>
        <dbReference type="ARBA" id="ARBA00022786"/>
    </source>
</evidence>
<dbReference type="Gene3D" id="3.30.40.10">
    <property type="entry name" value="Zinc/RING finger domain, C3HC4 (zinc finger)"/>
    <property type="match status" value="1"/>
</dbReference>
<dbReference type="Pfam" id="PF00097">
    <property type="entry name" value="zf-C3HC4"/>
    <property type="match status" value="1"/>
</dbReference>
<reference evidence="14" key="1">
    <citation type="submission" date="2020-11" db="EMBL/GenBank/DDBJ databases">
        <authorList>
            <consortium name="DOE Joint Genome Institute"/>
            <person name="Ahrendt S."/>
            <person name="Riley R."/>
            <person name="Andreopoulos W."/>
            <person name="Labutti K."/>
            <person name="Pangilinan J."/>
            <person name="Ruiz-Duenas F.J."/>
            <person name="Barrasa J.M."/>
            <person name="Sanchez-Garcia M."/>
            <person name="Camarero S."/>
            <person name="Miyauchi S."/>
            <person name="Serrano A."/>
            <person name="Linde D."/>
            <person name="Babiker R."/>
            <person name="Drula E."/>
            <person name="Ayuso-Fernandez I."/>
            <person name="Pacheco R."/>
            <person name="Padilla G."/>
            <person name="Ferreira P."/>
            <person name="Barriuso J."/>
            <person name="Kellner H."/>
            <person name="Castanera R."/>
            <person name="Alfaro M."/>
            <person name="Ramirez L."/>
            <person name="Pisabarro A.G."/>
            <person name="Kuo A."/>
            <person name="Tritt A."/>
            <person name="Lipzen A."/>
            <person name="He G."/>
            <person name="Yan M."/>
            <person name="Ng V."/>
            <person name="Cullen D."/>
            <person name="Martin F."/>
            <person name="Rosso M.-N."/>
            <person name="Henrissat B."/>
            <person name="Hibbett D."/>
            <person name="Martinez A.T."/>
            <person name="Grigoriev I.V."/>
        </authorList>
    </citation>
    <scope>NUCLEOTIDE SEQUENCE</scope>
    <source>
        <strain evidence="14">CBS 506.95</strain>
    </source>
</reference>
<evidence type="ECO:0000259" key="12">
    <source>
        <dbReference type="PROSITE" id="PS50103"/>
    </source>
</evidence>
<feature type="domain" description="C3H1-type" evidence="12">
    <location>
        <begin position="464"/>
        <end position="491"/>
    </location>
</feature>
<feature type="compositionally biased region" description="Polar residues" evidence="10">
    <location>
        <begin position="74"/>
        <end position="86"/>
    </location>
</feature>
<feature type="region of interest" description="Disordered" evidence="10">
    <location>
        <begin position="31"/>
        <end position="113"/>
    </location>
</feature>
<keyword evidence="6" id="KW-0833">Ubl conjugation pathway</keyword>
<dbReference type="InterPro" id="IPR051628">
    <property type="entry name" value="LUBAC_E3_Ligases"/>
</dbReference>
<keyword evidence="5 9" id="KW-0863">Zinc-finger</keyword>
<evidence type="ECO:0000256" key="9">
    <source>
        <dbReference type="PROSITE-ProRule" id="PRU00723"/>
    </source>
</evidence>
<dbReference type="Gene3D" id="1.20.120.1750">
    <property type="match status" value="1"/>
</dbReference>
<feature type="compositionally biased region" description="Polar residues" evidence="10">
    <location>
        <begin position="101"/>
        <end position="113"/>
    </location>
</feature>